<dbReference type="AlphaFoldDB" id="A0A182YN72"/>
<dbReference type="PANTHER" id="PTHR33562">
    <property type="entry name" value="ATILLA, ISOFORM B-RELATED-RELATED"/>
    <property type="match status" value="1"/>
</dbReference>
<dbReference type="STRING" id="30069.A0A182YN72"/>
<dbReference type="VEuPathDB" id="VectorBase:ASTEI20_036578"/>
<evidence type="ECO:0000256" key="3">
    <source>
        <dbReference type="ARBA" id="ARBA00022692"/>
    </source>
</evidence>
<keyword evidence="7" id="KW-0325">Glycoprotein</keyword>
<evidence type="ECO:0000256" key="4">
    <source>
        <dbReference type="ARBA" id="ARBA00022729"/>
    </source>
</evidence>
<dbReference type="GO" id="GO:0098552">
    <property type="term" value="C:side of membrane"/>
    <property type="evidence" value="ECO:0007669"/>
    <property type="project" value="UniProtKB-KW"/>
</dbReference>
<dbReference type="VEuPathDB" id="VectorBase:ASTEI20_032591"/>
<organism evidence="9 10">
    <name type="scientific">Anopheles stephensi</name>
    <name type="common">Indo-Pakistan malaria mosquito</name>
    <dbReference type="NCBI Taxonomy" id="30069"/>
    <lineage>
        <taxon>Eukaryota</taxon>
        <taxon>Metazoa</taxon>
        <taxon>Ecdysozoa</taxon>
        <taxon>Arthropoda</taxon>
        <taxon>Hexapoda</taxon>
        <taxon>Insecta</taxon>
        <taxon>Pterygota</taxon>
        <taxon>Neoptera</taxon>
        <taxon>Endopterygota</taxon>
        <taxon>Diptera</taxon>
        <taxon>Nematocera</taxon>
        <taxon>Culicoidea</taxon>
        <taxon>Culicidae</taxon>
        <taxon>Anophelinae</taxon>
        <taxon>Anopheles</taxon>
    </lineage>
</organism>
<reference evidence="9" key="2">
    <citation type="submission" date="2020-05" db="UniProtKB">
        <authorList>
            <consortium name="EnsemblMetazoa"/>
        </authorList>
    </citation>
    <scope>IDENTIFICATION</scope>
    <source>
        <strain evidence="9">Indian</strain>
    </source>
</reference>
<evidence type="ECO:0000313" key="9">
    <source>
        <dbReference type="EnsemblMetazoa" id="ASTEI09908-PA"/>
    </source>
</evidence>
<evidence type="ECO:0008006" key="11">
    <source>
        <dbReference type="Google" id="ProtNLM"/>
    </source>
</evidence>
<evidence type="ECO:0000256" key="6">
    <source>
        <dbReference type="ARBA" id="ARBA00023136"/>
    </source>
</evidence>
<accession>A0A182YN72</accession>
<keyword evidence="6" id="KW-0472">Membrane</keyword>
<dbReference type="Proteomes" id="UP000076408">
    <property type="component" value="Unassembled WGS sequence"/>
</dbReference>
<evidence type="ECO:0000313" key="10">
    <source>
        <dbReference type="Proteomes" id="UP000076408"/>
    </source>
</evidence>
<evidence type="ECO:0000256" key="7">
    <source>
        <dbReference type="ARBA" id="ARBA00023180"/>
    </source>
</evidence>
<evidence type="ECO:0000256" key="5">
    <source>
        <dbReference type="ARBA" id="ARBA00022989"/>
    </source>
</evidence>
<dbReference type="PANTHER" id="PTHR33562:SF2">
    <property type="entry name" value="PROTEIN QUIVER"/>
    <property type="match status" value="1"/>
</dbReference>
<keyword evidence="10" id="KW-1185">Reference proteome</keyword>
<evidence type="ECO:0000256" key="8">
    <source>
        <dbReference type="ARBA" id="ARBA00023288"/>
    </source>
</evidence>
<dbReference type="CDD" id="cd23592">
    <property type="entry name" value="TFP_LU_ECD_Crok"/>
    <property type="match status" value="1"/>
</dbReference>
<keyword evidence="2" id="KW-0336">GPI-anchor</keyword>
<dbReference type="EnsemblMetazoa" id="ASTEI09908-RA">
    <property type="protein sequence ID" value="ASTEI09908-PA"/>
    <property type="gene ID" value="ASTEI09908"/>
</dbReference>
<name>A0A182YN72_ANOST</name>
<evidence type="ECO:0000256" key="1">
    <source>
        <dbReference type="ARBA" id="ARBA00004589"/>
    </source>
</evidence>
<dbReference type="VEuPathDB" id="VectorBase:ASTEI09908"/>
<sequence length="203" mass="22262">MANKFVSVLMVSSFLLVVVHFEAVNDRVVVSRSCAYEDINTPPNSCVNAQTPSYIKTEFCETCLTDGCNGAAQYGPAALMILISALVAKLLACTLSITDCKQVEQKEHLPQAQATMCRKIRQKVHGEWRYFRSCAFMGEPGIEGDERFCLMRSGTYNIFMEYCTCNSKDGCNTASSRSPTVLLVLGAAVLLVLQAAVHGLRRA</sequence>
<dbReference type="InterPro" id="IPR050975">
    <property type="entry name" value="Sleep_regulator"/>
</dbReference>
<proteinExistence type="predicted"/>
<reference evidence="10" key="1">
    <citation type="journal article" date="2014" name="Genome Biol.">
        <title>Genome analysis of a major urban malaria vector mosquito, Anopheles stephensi.</title>
        <authorList>
            <person name="Jiang X."/>
            <person name="Peery A."/>
            <person name="Hall A.B."/>
            <person name="Sharma A."/>
            <person name="Chen X.G."/>
            <person name="Waterhouse R.M."/>
            <person name="Komissarov A."/>
            <person name="Riehle M.M."/>
            <person name="Shouche Y."/>
            <person name="Sharakhova M.V."/>
            <person name="Lawson D."/>
            <person name="Pakpour N."/>
            <person name="Arensburger P."/>
            <person name="Davidson V.L."/>
            <person name="Eiglmeier K."/>
            <person name="Emrich S."/>
            <person name="George P."/>
            <person name="Kennedy R.C."/>
            <person name="Mane S.P."/>
            <person name="Maslen G."/>
            <person name="Oringanje C."/>
            <person name="Qi Y."/>
            <person name="Settlage R."/>
            <person name="Tojo M."/>
            <person name="Tubio J.M."/>
            <person name="Unger M.F."/>
            <person name="Wang B."/>
            <person name="Vernick K.D."/>
            <person name="Ribeiro J.M."/>
            <person name="James A.A."/>
            <person name="Michel K."/>
            <person name="Riehle M.A."/>
            <person name="Luckhart S."/>
            <person name="Sharakhov I.V."/>
            <person name="Tu Z."/>
        </authorList>
    </citation>
    <scope>NUCLEOTIDE SEQUENCE [LARGE SCALE GENOMIC DNA]</scope>
    <source>
        <strain evidence="10">Indian</strain>
    </source>
</reference>
<keyword evidence="3" id="KW-0812">Transmembrane</keyword>
<evidence type="ECO:0000256" key="2">
    <source>
        <dbReference type="ARBA" id="ARBA00022622"/>
    </source>
</evidence>
<keyword evidence="4" id="KW-0732">Signal</keyword>
<comment type="subcellular location">
    <subcellularLocation>
        <location evidence="1">Membrane</location>
        <topology evidence="1">Lipid-anchor</topology>
        <topology evidence="1">GPI-anchor</topology>
    </subcellularLocation>
</comment>
<keyword evidence="5" id="KW-1133">Transmembrane helix</keyword>
<dbReference type="VEuPathDB" id="VectorBase:ASTE003189"/>
<dbReference type="GO" id="GO:0030431">
    <property type="term" value="P:sleep"/>
    <property type="evidence" value="ECO:0007669"/>
    <property type="project" value="InterPro"/>
</dbReference>
<dbReference type="GO" id="GO:0032222">
    <property type="term" value="P:regulation of synaptic transmission, cholinergic"/>
    <property type="evidence" value="ECO:0007669"/>
    <property type="project" value="InterPro"/>
</dbReference>
<protein>
    <recommendedName>
        <fullName evidence="11">Protein sleepless</fullName>
    </recommendedName>
</protein>
<keyword evidence="8" id="KW-0449">Lipoprotein</keyword>